<accession>A0AAD1S4E2</accession>
<evidence type="ECO:0000313" key="2">
    <source>
        <dbReference type="EMBL" id="CAH2292518.1"/>
    </source>
</evidence>
<evidence type="ECO:0000313" key="3">
    <source>
        <dbReference type="Proteomes" id="UP001295444"/>
    </source>
</evidence>
<sequence length="112" mass="12269">MWPAALTHGSSSGLWAHSDRHPTHCQATPRAIRVPKILGAHDPAIRRTEILGQRKTGKLLRPGLGELWGSNAVNCALTTCLAISYPFKHLKETEETSCLAKRLRTHCGRPVG</sequence>
<dbReference type="Proteomes" id="UP001295444">
    <property type="component" value="Chromosome 05"/>
</dbReference>
<protein>
    <submittedName>
        <fullName evidence="2">Uncharacterized protein</fullName>
    </submittedName>
</protein>
<reference evidence="2" key="1">
    <citation type="submission" date="2022-03" db="EMBL/GenBank/DDBJ databases">
        <authorList>
            <person name="Alioto T."/>
            <person name="Alioto T."/>
            <person name="Gomez Garrido J."/>
        </authorList>
    </citation>
    <scope>NUCLEOTIDE SEQUENCE</scope>
</reference>
<name>A0AAD1S4E2_PELCU</name>
<proteinExistence type="predicted"/>
<gene>
    <name evidence="2" type="ORF">PECUL_23A037394</name>
</gene>
<organism evidence="2 3">
    <name type="scientific">Pelobates cultripes</name>
    <name type="common">Western spadefoot toad</name>
    <dbReference type="NCBI Taxonomy" id="61616"/>
    <lineage>
        <taxon>Eukaryota</taxon>
        <taxon>Metazoa</taxon>
        <taxon>Chordata</taxon>
        <taxon>Craniata</taxon>
        <taxon>Vertebrata</taxon>
        <taxon>Euteleostomi</taxon>
        <taxon>Amphibia</taxon>
        <taxon>Batrachia</taxon>
        <taxon>Anura</taxon>
        <taxon>Pelobatoidea</taxon>
        <taxon>Pelobatidae</taxon>
        <taxon>Pelobates</taxon>
    </lineage>
</organism>
<keyword evidence="3" id="KW-1185">Reference proteome</keyword>
<evidence type="ECO:0000256" key="1">
    <source>
        <dbReference type="SAM" id="MobiDB-lite"/>
    </source>
</evidence>
<dbReference type="AlphaFoldDB" id="A0AAD1S4E2"/>
<dbReference type="EMBL" id="OW240916">
    <property type="protein sequence ID" value="CAH2292518.1"/>
    <property type="molecule type" value="Genomic_DNA"/>
</dbReference>
<feature type="region of interest" description="Disordered" evidence="1">
    <location>
        <begin position="1"/>
        <end position="20"/>
    </location>
</feature>